<proteinExistence type="predicted"/>
<feature type="repeat" description="WD" evidence="1">
    <location>
        <begin position="347"/>
        <end position="383"/>
    </location>
</feature>
<dbReference type="EMBL" id="WIGM01000099">
    <property type="protein sequence ID" value="KAF6840536.1"/>
    <property type="molecule type" value="Genomic_DNA"/>
</dbReference>
<reference evidence="2" key="1">
    <citation type="journal article" date="2020" name="Phytopathology">
        <title>Genome Sequence Resources of Colletotrichum truncatum, C. plurivorum, C. musicola, and C. sojae: Four Species Pathogenic to Soybean (Glycine max).</title>
        <authorList>
            <person name="Rogerio F."/>
            <person name="Boufleur T.R."/>
            <person name="Ciampi-Guillardi M."/>
            <person name="Sukno S.A."/>
            <person name="Thon M.R."/>
            <person name="Massola Junior N.S."/>
            <person name="Baroncelli R."/>
        </authorList>
    </citation>
    <scope>NUCLEOTIDE SEQUENCE</scope>
    <source>
        <strain evidence="2">LFN0074</strain>
    </source>
</reference>
<dbReference type="SMART" id="SM00320">
    <property type="entry name" value="WD40"/>
    <property type="match status" value="3"/>
</dbReference>
<dbReference type="Proteomes" id="UP000639643">
    <property type="component" value="Unassembled WGS sequence"/>
</dbReference>
<keyword evidence="3" id="KW-1185">Reference proteome</keyword>
<protein>
    <submittedName>
        <fullName evidence="2">Ribosome assembly protein 4</fullName>
    </submittedName>
</protein>
<dbReference type="InterPro" id="IPR011047">
    <property type="entry name" value="Quinoprotein_ADH-like_sf"/>
</dbReference>
<evidence type="ECO:0000256" key="1">
    <source>
        <dbReference type="PROSITE-ProRule" id="PRU00221"/>
    </source>
</evidence>
<dbReference type="PROSITE" id="PS50082">
    <property type="entry name" value="WD_REPEATS_2"/>
    <property type="match status" value="1"/>
</dbReference>
<accession>A0A8H6U4X8</accession>
<dbReference type="SUPFAM" id="SSF50998">
    <property type="entry name" value="Quinoprotein alcohol dehydrogenase-like"/>
    <property type="match status" value="1"/>
</dbReference>
<dbReference type="OrthoDB" id="2013972at2759"/>
<dbReference type="PANTHER" id="PTHR19879:SF9">
    <property type="entry name" value="TRANSCRIPTION INITIATION FACTOR TFIID SUBUNIT 5"/>
    <property type="match status" value="1"/>
</dbReference>
<gene>
    <name evidence="2" type="ORF">CMUS01_03895</name>
</gene>
<comment type="caution">
    <text evidence="2">The sequence shown here is derived from an EMBL/GenBank/DDBJ whole genome shotgun (WGS) entry which is preliminary data.</text>
</comment>
<keyword evidence="1" id="KW-0853">WD repeat</keyword>
<dbReference type="PANTHER" id="PTHR19879">
    <property type="entry name" value="TRANSCRIPTION INITIATION FACTOR TFIID"/>
    <property type="match status" value="1"/>
</dbReference>
<organism evidence="2 3">
    <name type="scientific">Colletotrichum musicola</name>
    <dbReference type="NCBI Taxonomy" id="2175873"/>
    <lineage>
        <taxon>Eukaryota</taxon>
        <taxon>Fungi</taxon>
        <taxon>Dikarya</taxon>
        <taxon>Ascomycota</taxon>
        <taxon>Pezizomycotina</taxon>
        <taxon>Sordariomycetes</taxon>
        <taxon>Hypocreomycetidae</taxon>
        <taxon>Glomerellales</taxon>
        <taxon>Glomerellaceae</taxon>
        <taxon>Colletotrichum</taxon>
        <taxon>Colletotrichum orchidearum species complex</taxon>
    </lineage>
</organism>
<dbReference type="InterPro" id="IPR015943">
    <property type="entry name" value="WD40/YVTN_repeat-like_dom_sf"/>
</dbReference>
<evidence type="ECO:0000313" key="2">
    <source>
        <dbReference type="EMBL" id="KAF6840536.1"/>
    </source>
</evidence>
<dbReference type="Pfam" id="PF00400">
    <property type="entry name" value="WD40"/>
    <property type="match status" value="2"/>
</dbReference>
<dbReference type="InterPro" id="IPR001680">
    <property type="entry name" value="WD40_rpt"/>
</dbReference>
<name>A0A8H6U4X8_9PEZI</name>
<dbReference type="AlphaFoldDB" id="A0A8H6U4X8"/>
<dbReference type="Gene3D" id="2.130.10.10">
    <property type="entry name" value="YVTN repeat-like/Quinoprotein amine dehydrogenase"/>
    <property type="match status" value="2"/>
</dbReference>
<dbReference type="PROSITE" id="PS50294">
    <property type="entry name" value="WD_REPEATS_REGION"/>
    <property type="match status" value="1"/>
</dbReference>
<sequence length="383" mass="40430">MTAHLTVGNGLPADDLRPSYEEAIAEGSNPILSAPRAPSIAGSIQSLSLADGTLAPSNLRLKHIAQHQCGMRKEVTSLTISPQGHVAVTHEEPSCPPPSTTSIYDFRNRNGSGGPRLLANEIQDCPVIVHSADGRVNVALERSSAGIRRGKVREGEGKTWKATLNSITRPAALSPDGNALAATDAQNVVLIFETVPNATGMPGKLPIKKVAAIVNHAEPTHVQFTPDGTHVVTLTRDGTVRISHAGTGRTVRRMEVDGVVTATGMGPRALGVSPDGRVVVSVWSRAVYIWEHEAGRVSSWELNKVRAVEGWPLAISPDCRLLACRTEDGLDISDVYSGAVLAEVQTAAGIDGLVTAAAFSSDGKILAVGRYNGMVDMWNTAPF</sequence>
<evidence type="ECO:0000313" key="3">
    <source>
        <dbReference type="Proteomes" id="UP000639643"/>
    </source>
</evidence>